<organism evidence="1 2">
    <name type="scientific">Septoria linicola</name>
    <dbReference type="NCBI Taxonomy" id="215465"/>
    <lineage>
        <taxon>Eukaryota</taxon>
        <taxon>Fungi</taxon>
        <taxon>Dikarya</taxon>
        <taxon>Ascomycota</taxon>
        <taxon>Pezizomycotina</taxon>
        <taxon>Dothideomycetes</taxon>
        <taxon>Dothideomycetidae</taxon>
        <taxon>Mycosphaerellales</taxon>
        <taxon>Mycosphaerellaceae</taxon>
        <taxon>Septoria</taxon>
    </lineage>
</organism>
<sequence>MFQAVYNVHLKDRLRGKRLRSQLEQRFNPNFSSRQKDQREMIGITNLFILATAALATIVPKDTAGVARVHADIETINAGLSTVSNDIKNFDPDAIVDDLRSLGKEIIQAGKDVAAGDAVSDTEALAITFYVKNAMAPVVDETILDLRKAKMKITRAGRLEDVTDALQDLGSYVIVLGAALLSKTPEGKKAEGKEVLDGIVTNFQDAVKYLQS</sequence>
<proteinExistence type="predicted"/>
<dbReference type="Proteomes" id="UP001056384">
    <property type="component" value="Chromosome 5"/>
</dbReference>
<protein>
    <submittedName>
        <fullName evidence="1">Cell wall mannoprotein</fullName>
    </submittedName>
</protein>
<dbReference type="EMBL" id="CP099422">
    <property type="protein sequence ID" value="USW53874.1"/>
    <property type="molecule type" value="Genomic_DNA"/>
</dbReference>
<dbReference type="PANTHER" id="PTHR38123">
    <property type="entry name" value="CELL WALL SERINE-THREONINE-RICH GALACTOMANNOPROTEIN MP1 (AFU_ORTHOLOGUE AFUA_4G03240)"/>
    <property type="match status" value="1"/>
</dbReference>
<dbReference type="Gene3D" id="1.20.1280.140">
    <property type="match status" value="1"/>
</dbReference>
<dbReference type="AlphaFoldDB" id="A0A9Q9ASJ7"/>
<dbReference type="Pfam" id="PF12296">
    <property type="entry name" value="HsbA"/>
    <property type="match status" value="1"/>
</dbReference>
<evidence type="ECO:0000313" key="1">
    <source>
        <dbReference type="EMBL" id="USW53874.1"/>
    </source>
</evidence>
<dbReference type="InterPro" id="IPR021054">
    <property type="entry name" value="Cell_wall_mannoprotein_1"/>
</dbReference>
<gene>
    <name evidence="1" type="ORF">Slin15195_G071930</name>
</gene>
<name>A0A9Q9ASJ7_9PEZI</name>
<reference evidence="1" key="1">
    <citation type="submission" date="2022-06" db="EMBL/GenBank/DDBJ databases">
        <title>Complete genome sequences of two strains of the flax pathogen Septoria linicola.</title>
        <authorList>
            <person name="Lapalu N."/>
            <person name="Simon A."/>
            <person name="Demenou B."/>
            <person name="Paumier D."/>
            <person name="Guillot M.-P."/>
            <person name="Gout L."/>
            <person name="Valade R."/>
        </authorList>
    </citation>
    <scope>NUCLEOTIDE SEQUENCE</scope>
    <source>
        <strain evidence="1">SE15195</strain>
    </source>
</reference>
<dbReference type="PANTHER" id="PTHR38123:SF6">
    <property type="entry name" value="CELL WALL SERINE-THREONINE-RICH GALACTOMANNOPROTEIN MP1 (AFU_ORTHOLOGUE AFUA_4G03240)"/>
    <property type="match status" value="1"/>
</dbReference>
<accession>A0A9Q9ASJ7</accession>
<evidence type="ECO:0000313" key="2">
    <source>
        <dbReference type="Proteomes" id="UP001056384"/>
    </source>
</evidence>
<keyword evidence="2" id="KW-1185">Reference proteome</keyword>
<dbReference type="GO" id="GO:0005576">
    <property type="term" value="C:extracellular region"/>
    <property type="evidence" value="ECO:0007669"/>
    <property type="project" value="TreeGrafter"/>
</dbReference>
<dbReference type="OrthoDB" id="3630967at2759"/>